<evidence type="ECO:0000313" key="3">
    <source>
        <dbReference type="Proteomes" id="UP001501116"/>
    </source>
</evidence>
<keyword evidence="1" id="KW-1133">Transmembrane helix</keyword>
<accession>A0ABP5EEL3</accession>
<gene>
    <name evidence="2" type="ORF">GCM10009754_87400</name>
</gene>
<evidence type="ECO:0000256" key="1">
    <source>
        <dbReference type="SAM" id="Phobius"/>
    </source>
</evidence>
<evidence type="ECO:0000313" key="2">
    <source>
        <dbReference type="EMBL" id="GAA1994574.1"/>
    </source>
</evidence>
<protein>
    <submittedName>
        <fullName evidence="2">Uncharacterized protein</fullName>
    </submittedName>
</protein>
<comment type="caution">
    <text evidence="2">The sequence shown here is derived from an EMBL/GenBank/DDBJ whole genome shotgun (WGS) entry which is preliminary data.</text>
</comment>
<dbReference type="Proteomes" id="UP001501116">
    <property type="component" value="Unassembled WGS sequence"/>
</dbReference>
<keyword evidence="1" id="KW-0472">Membrane</keyword>
<keyword evidence="3" id="KW-1185">Reference proteome</keyword>
<keyword evidence="1" id="KW-0812">Transmembrane</keyword>
<dbReference type="RefSeq" id="WP_344432167.1">
    <property type="nucleotide sequence ID" value="NZ_BAAANN010000082.1"/>
</dbReference>
<reference evidence="3" key="1">
    <citation type="journal article" date="2019" name="Int. J. Syst. Evol. Microbiol.">
        <title>The Global Catalogue of Microorganisms (GCM) 10K type strain sequencing project: providing services to taxonomists for standard genome sequencing and annotation.</title>
        <authorList>
            <consortium name="The Broad Institute Genomics Platform"/>
            <consortium name="The Broad Institute Genome Sequencing Center for Infectious Disease"/>
            <person name="Wu L."/>
            <person name="Ma J."/>
        </authorList>
    </citation>
    <scope>NUCLEOTIDE SEQUENCE [LARGE SCALE GENOMIC DNA]</scope>
    <source>
        <strain evidence="3">JCM 14545</strain>
    </source>
</reference>
<proteinExistence type="predicted"/>
<organism evidence="2 3">
    <name type="scientific">Amycolatopsis minnesotensis</name>
    <dbReference type="NCBI Taxonomy" id="337894"/>
    <lineage>
        <taxon>Bacteria</taxon>
        <taxon>Bacillati</taxon>
        <taxon>Actinomycetota</taxon>
        <taxon>Actinomycetes</taxon>
        <taxon>Pseudonocardiales</taxon>
        <taxon>Pseudonocardiaceae</taxon>
        <taxon>Amycolatopsis</taxon>
    </lineage>
</organism>
<sequence length="78" mass="8883">MSTSAIAVPGPLWLLVGSGLFVIGFFTALQVTTALSRRRDKLRAQERRALNAVWRYLHEQYGIQRPSWLHDDPPHKKG</sequence>
<dbReference type="EMBL" id="BAAANN010000082">
    <property type="protein sequence ID" value="GAA1994574.1"/>
    <property type="molecule type" value="Genomic_DNA"/>
</dbReference>
<name>A0ABP5EEL3_9PSEU</name>
<feature type="transmembrane region" description="Helical" evidence="1">
    <location>
        <begin position="12"/>
        <end position="35"/>
    </location>
</feature>